<feature type="compositionally biased region" description="Basic and acidic residues" evidence="2">
    <location>
        <begin position="65"/>
        <end position="77"/>
    </location>
</feature>
<protein>
    <recommendedName>
        <fullName evidence="3">RING-type domain-containing protein</fullName>
    </recommendedName>
</protein>
<evidence type="ECO:0000259" key="3">
    <source>
        <dbReference type="PROSITE" id="PS50089"/>
    </source>
</evidence>
<keyword evidence="1" id="KW-0862">Zinc</keyword>
<dbReference type="PANTHER" id="PTHR31150:SF26">
    <property type="entry name" value="RING-TYPE DOMAIN-CONTAINING PROTEIN"/>
    <property type="match status" value="1"/>
</dbReference>
<dbReference type="PROSITE" id="PS50089">
    <property type="entry name" value="ZF_RING_2"/>
    <property type="match status" value="1"/>
</dbReference>
<keyword evidence="1" id="KW-0479">Metal-binding</keyword>
<dbReference type="EMBL" id="JAWXYG010000001">
    <property type="protein sequence ID" value="KAK4284763.1"/>
    <property type="molecule type" value="Genomic_DNA"/>
</dbReference>
<keyword evidence="1" id="KW-0863">Zinc-finger</keyword>
<gene>
    <name evidence="4" type="ORF">QN277_001547</name>
</gene>
<keyword evidence="5" id="KW-1185">Reference proteome</keyword>
<dbReference type="Proteomes" id="UP001293593">
    <property type="component" value="Unassembled WGS sequence"/>
</dbReference>
<evidence type="ECO:0000313" key="4">
    <source>
        <dbReference type="EMBL" id="KAK4284763.1"/>
    </source>
</evidence>
<feature type="compositionally biased region" description="Polar residues" evidence="2">
    <location>
        <begin position="177"/>
        <end position="187"/>
    </location>
</feature>
<reference evidence="4" key="1">
    <citation type="submission" date="2023-10" db="EMBL/GenBank/DDBJ databases">
        <title>Chromosome-level genome of the transformable northern wattle, Acacia crassicarpa.</title>
        <authorList>
            <person name="Massaro I."/>
            <person name="Sinha N.R."/>
            <person name="Poethig S."/>
            <person name="Leichty A.R."/>
        </authorList>
    </citation>
    <scope>NUCLEOTIDE SEQUENCE</scope>
    <source>
        <strain evidence="4">Acra3RX</strain>
        <tissue evidence="4">Leaf</tissue>
    </source>
</reference>
<comment type="caution">
    <text evidence="4">The sequence shown here is derived from an EMBL/GenBank/DDBJ whole genome shotgun (WGS) entry which is preliminary data.</text>
</comment>
<feature type="compositionally biased region" description="Polar residues" evidence="2">
    <location>
        <begin position="104"/>
        <end position="116"/>
    </location>
</feature>
<feature type="compositionally biased region" description="Low complexity" evidence="2">
    <location>
        <begin position="146"/>
        <end position="163"/>
    </location>
</feature>
<dbReference type="InterPro" id="IPR013083">
    <property type="entry name" value="Znf_RING/FYVE/PHD"/>
</dbReference>
<evidence type="ECO:0000256" key="2">
    <source>
        <dbReference type="SAM" id="MobiDB-lite"/>
    </source>
</evidence>
<dbReference type="AlphaFoldDB" id="A0AAE1TGX4"/>
<dbReference type="GO" id="GO:0008270">
    <property type="term" value="F:zinc ion binding"/>
    <property type="evidence" value="ECO:0007669"/>
    <property type="project" value="UniProtKB-KW"/>
</dbReference>
<feature type="region of interest" description="Disordered" evidence="2">
    <location>
        <begin position="395"/>
        <end position="439"/>
    </location>
</feature>
<dbReference type="CDD" id="cd16448">
    <property type="entry name" value="RING-H2"/>
    <property type="match status" value="1"/>
</dbReference>
<feature type="region of interest" description="Disordered" evidence="2">
    <location>
        <begin position="132"/>
        <end position="226"/>
    </location>
</feature>
<feature type="compositionally biased region" description="Polar residues" evidence="2">
    <location>
        <begin position="209"/>
        <end position="226"/>
    </location>
</feature>
<proteinExistence type="predicted"/>
<sequence>MGAVCCVASKDTDKTLQSGSTNEILHRNTRYSPTWSFRWDHRRRVAGEDASMNWLSDAVSQNDGSEDKNDSAYKSDDGLSLQTYESQRGRKSPLSEGTAEPARTFTSDQSNSRNVSIDGSVELQVKGSAESSIVSSTSPSKPPFSMPSTSFLASSLSSQSHLPPSSPAPLRQYWHSPGNQILRQVSPGQIPAPKSPNSLPASEERSVFPSWSNESRRCSQGGSSDGWSIPGFSGPMGISHGGRWSFDSESFGFDDEKFARTSSRISTSYTDLHTCGICSKLLTTERSSWSTQKIIASNELSVVAVLVCGHVYHAECLESMTPEINKYDPTCPVCTLGEKQTLKLSERALKARMDLKARNKRSMNRVVDSGTDDDSIVFDHFNGGGNQCKVSRMHLDSSGRRSSGKPFLRHFSFGSKSRKDSSDNPPARKKGFFWSRSSK</sequence>
<feature type="domain" description="RING-type" evidence="3">
    <location>
        <begin position="275"/>
        <end position="335"/>
    </location>
</feature>
<name>A0AAE1TGX4_9FABA</name>
<feature type="region of interest" description="Disordered" evidence="2">
    <location>
        <begin position="59"/>
        <end position="116"/>
    </location>
</feature>
<dbReference type="InterPro" id="IPR001841">
    <property type="entry name" value="Znf_RING"/>
</dbReference>
<organism evidence="4 5">
    <name type="scientific">Acacia crassicarpa</name>
    <name type="common">northern wattle</name>
    <dbReference type="NCBI Taxonomy" id="499986"/>
    <lineage>
        <taxon>Eukaryota</taxon>
        <taxon>Viridiplantae</taxon>
        <taxon>Streptophyta</taxon>
        <taxon>Embryophyta</taxon>
        <taxon>Tracheophyta</taxon>
        <taxon>Spermatophyta</taxon>
        <taxon>Magnoliopsida</taxon>
        <taxon>eudicotyledons</taxon>
        <taxon>Gunneridae</taxon>
        <taxon>Pentapetalae</taxon>
        <taxon>rosids</taxon>
        <taxon>fabids</taxon>
        <taxon>Fabales</taxon>
        <taxon>Fabaceae</taxon>
        <taxon>Caesalpinioideae</taxon>
        <taxon>mimosoid clade</taxon>
        <taxon>Acacieae</taxon>
        <taxon>Acacia</taxon>
    </lineage>
</organism>
<dbReference type="SMART" id="SM00184">
    <property type="entry name" value="RING"/>
    <property type="match status" value="1"/>
</dbReference>
<dbReference type="SUPFAM" id="SSF57850">
    <property type="entry name" value="RING/U-box"/>
    <property type="match status" value="1"/>
</dbReference>
<dbReference type="PANTHER" id="PTHR31150">
    <property type="entry name" value="EXPRESSED PROTEIN"/>
    <property type="match status" value="1"/>
</dbReference>
<dbReference type="Gene3D" id="3.30.40.10">
    <property type="entry name" value="Zinc/RING finger domain, C3HC4 (zinc finger)"/>
    <property type="match status" value="1"/>
</dbReference>
<accession>A0AAE1TGX4</accession>
<evidence type="ECO:0000256" key="1">
    <source>
        <dbReference type="PROSITE-ProRule" id="PRU00175"/>
    </source>
</evidence>
<evidence type="ECO:0000313" key="5">
    <source>
        <dbReference type="Proteomes" id="UP001293593"/>
    </source>
</evidence>